<dbReference type="Proteomes" id="UP000176593">
    <property type="component" value="Unassembled WGS sequence"/>
</dbReference>
<dbReference type="GO" id="GO:0006435">
    <property type="term" value="P:threonyl-tRNA aminoacylation"/>
    <property type="evidence" value="ECO:0007669"/>
    <property type="project" value="UniProtKB-UniRule"/>
</dbReference>
<comment type="subunit">
    <text evidence="12">Homodimer.</text>
</comment>
<keyword evidence="7 12" id="KW-0067">ATP-binding</keyword>
<feature type="binding site" evidence="12">
    <location>
        <position position="305"/>
    </location>
    <ligand>
        <name>Zn(2+)</name>
        <dbReference type="ChEBI" id="CHEBI:29105"/>
        <note>catalytic</note>
    </ligand>
</feature>
<dbReference type="NCBIfam" id="TIGR00418">
    <property type="entry name" value="thrS"/>
    <property type="match status" value="1"/>
</dbReference>
<keyword evidence="12" id="KW-0963">Cytoplasm</keyword>
<keyword evidence="4 12" id="KW-0479">Metal-binding</keyword>
<reference evidence="14 15" key="1">
    <citation type="journal article" date="2016" name="Nat. Commun.">
        <title>Thousands of microbial genomes shed light on interconnected biogeochemical processes in an aquifer system.</title>
        <authorList>
            <person name="Anantharaman K."/>
            <person name="Brown C.T."/>
            <person name="Hug L.A."/>
            <person name="Sharon I."/>
            <person name="Castelle C.J."/>
            <person name="Probst A.J."/>
            <person name="Thomas B.C."/>
            <person name="Singh A."/>
            <person name="Wilkins M.J."/>
            <person name="Karaoz U."/>
            <person name="Brodie E.L."/>
            <person name="Williams K.H."/>
            <person name="Hubbard S.S."/>
            <person name="Banfield J.F."/>
        </authorList>
    </citation>
    <scope>NUCLEOTIDE SEQUENCE [LARGE SCALE GENOMIC DNA]</scope>
</reference>
<dbReference type="Pfam" id="PF07973">
    <property type="entry name" value="tRNA_SAD"/>
    <property type="match status" value="1"/>
</dbReference>
<dbReference type="InterPro" id="IPR002320">
    <property type="entry name" value="Thr-tRNA-ligase_IIa"/>
</dbReference>
<dbReference type="EC" id="6.1.1.3" evidence="12"/>
<evidence type="ECO:0000313" key="15">
    <source>
        <dbReference type="Proteomes" id="UP000176593"/>
    </source>
</evidence>
<dbReference type="SMART" id="SM00863">
    <property type="entry name" value="tRNA_SAD"/>
    <property type="match status" value="1"/>
</dbReference>
<keyword evidence="3 12" id="KW-0436">Ligase</keyword>
<dbReference type="PANTHER" id="PTHR11451">
    <property type="entry name" value="THREONINE-TRNA LIGASE"/>
    <property type="match status" value="1"/>
</dbReference>
<dbReference type="InterPro" id="IPR047246">
    <property type="entry name" value="ThrRS_anticodon"/>
</dbReference>
<evidence type="ECO:0000256" key="4">
    <source>
        <dbReference type="ARBA" id="ARBA00022723"/>
    </source>
</evidence>
<evidence type="ECO:0000256" key="5">
    <source>
        <dbReference type="ARBA" id="ARBA00022741"/>
    </source>
</evidence>
<dbReference type="InterPro" id="IPR012947">
    <property type="entry name" value="tRNA_SAD"/>
</dbReference>
<name>A0A1F7V7M1_9BACT</name>
<dbReference type="PANTHER" id="PTHR11451:SF44">
    <property type="entry name" value="THREONINE--TRNA LIGASE, CHLOROPLASTIC_MITOCHONDRIAL 2"/>
    <property type="match status" value="1"/>
</dbReference>
<dbReference type="CDD" id="cd00771">
    <property type="entry name" value="ThrRS_core"/>
    <property type="match status" value="1"/>
</dbReference>
<protein>
    <recommendedName>
        <fullName evidence="12">Threonine--tRNA ligase</fullName>
        <ecNumber evidence="12">6.1.1.3</ecNumber>
    </recommendedName>
    <alternativeName>
        <fullName evidence="12">Threonyl-tRNA synthetase</fullName>
        <shortName evidence="12">ThrRS</shortName>
    </alternativeName>
</protein>
<dbReference type="HAMAP" id="MF_00184">
    <property type="entry name" value="Thr_tRNA_synth"/>
    <property type="match status" value="1"/>
</dbReference>
<dbReference type="CDD" id="cd00860">
    <property type="entry name" value="ThrRS_anticodon"/>
    <property type="match status" value="1"/>
</dbReference>
<dbReference type="GO" id="GO:0005524">
    <property type="term" value="F:ATP binding"/>
    <property type="evidence" value="ECO:0007669"/>
    <property type="project" value="UniProtKB-UniRule"/>
</dbReference>
<evidence type="ECO:0000256" key="12">
    <source>
        <dbReference type="HAMAP-Rule" id="MF_00184"/>
    </source>
</evidence>
<dbReference type="Gene3D" id="3.30.54.20">
    <property type="match status" value="1"/>
</dbReference>
<organism evidence="14 15">
    <name type="scientific">Candidatus Uhrbacteria bacterium RIFCSPLOWO2_02_FULL_48_18</name>
    <dbReference type="NCBI Taxonomy" id="1802408"/>
    <lineage>
        <taxon>Bacteria</taxon>
        <taxon>Candidatus Uhriibacteriota</taxon>
    </lineage>
</organism>
<dbReference type="InterPro" id="IPR033728">
    <property type="entry name" value="ThrRS_core"/>
</dbReference>
<evidence type="ECO:0000256" key="2">
    <source>
        <dbReference type="ARBA" id="ARBA00022555"/>
    </source>
</evidence>
<evidence type="ECO:0000256" key="1">
    <source>
        <dbReference type="ARBA" id="ARBA00008226"/>
    </source>
</evidence>
<feature type="binding site" evidence="12">
    <location>
        <position position="434"/>
    </location>
    <ligand>
        <name>Zn(2+)</name>
        <dbReference type="ChEBI" id="CHEBI:29105"/>
        <note>catalytic</note>
    </ligand>
</feature>
<dbReference type="Gene3D" id="3.30.930.10">
    <property type="entry name" value="Bira Bifunctional Protein, Domain 2"/>
    <property type="match status" value="1"/>
</dbReference>
<keyword evidence="5 12" id="KW-0547">Nucleotide-binding</keyword>
<dbReference type="InterPro" id="IPR045864">
    <property type="entry name" value="aa-tRNA-synth_II/BPL/LPL"/>
</dbReference>
<dbReference type="GO" id="GO:0004829">
    <property type="term" value="F:threonine-tRNA ligase activity"/>
    <property type="evidence" value="ECO:0007669"/>
    <property type="project" value="UniProtKB-UniRule"/>
</dbReference>
<dbReference type="Gene3D" id="3.30.980.10">
    <property type="entry name" value="Threonyl-trna Synthetase, Chain A, domain 2"/>
    <property type="match status" value="1"/>
</dbReference>
<dbReference type="GO" id="GO:0000049">
    <property type="term" value="F:tRNA binding"/>
    <property type="evidence" value="ECO:0007669"/>
    <property type="project" value="UniProtKB-KW"/>
</dbReference>
<comment type="subcellular location">
    <subcellularLocation>
        <location evidence="12">Cytoplasm</location>
    </subcellularLocation>
</comment>
<dbReference type="Gene3D" id="3.40.50.800">
    <property type="entry name" value="Anticodon-binding domain"/>
    <property type="match status" value="1"/>
</dbReference>
<dbReference type="InterPro" id="IPR036621">
    <property type="entry name" value="Anticodon-bd_dom_sf"/>
</dbReference>
<sequence length="560" mass="63083">MELWPDTKRTIGPAIDDGFYYDFAFSTPITEEDLPKIEAKMKSILPAWDKFDREDVSVDQAKQAFADNPFKLELINQFSGEGQSLTFYKSGAFSDLCRGGHDEGLSHVDPESFKLSKVSGAYWRGDEKNPMLTRIYGLAFETKAELDVHLAMLEEAKKRDHRKLGAELELFTYSALVGSGLPMFTPRGTAMRESLTGFVTALMKPHKYSRVWIPHIAKSDLYKTSGHWDKFADDIFHVTSKKTDDQFVLKPMNCPHHTQIYASKMRSYRDLPLRFAEATTVYRDENTGQLAGLTRVRSITQDDAHVFARPDQVKEEVLKIYDIITKFYAAFGMPLRIRLSVDDPEHPEKYLGGAEVWSKAVASLKELLEELGKTYELGVGEAAFYGPKIDFIATDAIGRDWQLATVQLDFNLPERFELEFHDADGQIKRPVMIHRAILGSVERFMGVLIEHYAGAFPFWLAPAQVRVATVSEAFIPFATTILDQLTDAGIRAELDDSNEKVGKKIREAATMKVPWTIVIGQKEVDGGDFKVNVFGQTEDVMIAASELVAKAVEASKYPIM</sequence>
<evidence type="ECO:0000256" key="8">
    <source>
        <dbReference type="ARBA" id="ARBA00022884"/>
    </source>
</evidence>
<evidence type="ECO:0000256" key="3">
    <source>
        <dbReference type="ARBA" id="ARBA00022598"/>
    </source>
</evidence>
<comment type="similarity">
    <text evidence="1 12">Belongs to the class-II aminoacyl-tRNA synthetase family.</text>
</comment>
<dbReference type="AlphaFoldDB" id="A0A1F7V7M1"/>
<evidence type="ECO:0000256" key="11">
    <source>
        <dbReference type="ARBA" id="ARBA00049515"/>
    </source>
</evidence>
<evidence type="ECO:0000256" key="6">
    <source>
        <dbReference type="ARBA" id="ARBA00022833"/>
    </source>
</evidence>
<dbReference type="FunFam" id="3.30.930.10:FF:000002">
    <property type="entry name" value="Threonine--tRNA ligase"/>
    <property type="match status" value="1"/>
</dbReference>
<evidence type="ECO:0000259" key="13">
    <source>
        <dbReference type="PROSITE" id="PS50862"/>
    </source>
</evidence>
<feature type="binding site" evidence="12">
    <location>
        <position position="254"/>
    </location>
    <ligand>
        <name>Zn(2+)</name>
        <dbReference type="ChEBI" id="CHEBI:29105"/>
        <note>catalytic</note>
    </ligand>
</feature>
<dbReference type="GO" id="GO:0046872">
    <property type="term" value="F:metal ion binding"/>
    <property type="evidence" value="ECO:0007669"/>
    <property type="project" value="UniProtKB-KW"/>
</dbReference>
<evidence type="ECO:0000256" key="7">
    <source>
        <dbReference type="ARBA" id="ARBA00022840"/>
    </source>
</evidence>
<feature type="domain" description="Aminoacyl-transfer RNA synthetases class-II family profile" evidence="13">
    <location>
        <begin position="147"/>
        <end position="457"/>
    </location>
</feature>
<dbReference type="SUPFAM" id="SSF55186">
    <property type="entry name" value="ThrRS/AlaRS common domain"/>
    <property type="match status" value="1"/>
</dbReference>
<keyword evidence="6 12" id="KW-0862">Zinc</keyword>
<gene>
    <name evidence="12" type="primary">thrS</name>
    <name evidence="14" type="ORF">A3I41_04320</name>
</gene>
<dbReference type="PROSITE" id="PS50862">
    <property type="entry name" value="AA_TRNA_LIGASE_II"/>
    <property type="match status" value="1"/>
</dbReference>
<comment type="cofactor">
    <cofactor evidence="12">
        <name>Zn(2+)</name>
        <dbReference type="ChEBI" id="CHEBI:29105"/>
    </cofactor>
    <text evidence="12">Binds 1 zinc ion per subunit.</text>
</comment>
<dbReference type="InterPro" id="IPR018163">
    <property type="entry name" value="Thr/Ala-tRNA-synth_IIc_edit"/>
</dbReference>
<comment type="caution">
    <text evidence="14">The sequence shown here is derived from an EMBL/GenBank/DDBJ whole genome shotgun (WGS) entry which is preliminary data.</text>
</comment>
<comment type="caution">
    <text evidence="12">Lacks conserved residue(s) required for the propagation of feature annotation.</text>
</comment>
<dbReference type="PRINTS" id="PR01047">
    <property type="entry name" value="TRNASYNTHTHR"/>
</dbReference>
<keyword evidence="9 12" id="KW-0648">Protein biosynthesis</keyword>
<dbReference type="GO" id="GO:0005737">
    <property type="term" value="C:cytoplasm"/>
    <property type="evidence" value="ECO:0007669"/>
    <property type="project" value="UniProtKB-SubCell"/>
</dbReference>
<accession>A0A1F7V7M1</accession>
<proteinExistence type="inferred from homology"/>
<dbReference type="InterPro" id="IPR002314">
    <property type="entry name" value="aa-tRNA-synt_IIb"/>
</dbReference>
<dbReference type="Pfam" id="PF00587">
    <property type="entry name" value="tRNA-synt_2b"/>
    <property type="match status" value="1"/>
</dbReference>
<comment type="catalytic activity">
    <reaction evidence="11 12">
        <text>tRNA(Thr) + L-threonine + ATP = L-threonyl-tRNA(Thr) + AMP + diphosphate + H(+)</text>
        <dbReference type="Rhea" id="RHEA:24624"/>
        <dbReference type="Rhea" id="RHEA-COMP:9670"/>
        <dbReference type="Rhea" id="RHEA-COMP:9704"/>
        <dbReference type="ChEBI" id="CHEBI:15378"/>
        <dbReference type="ChEBI" id="CHEBI:30616"/>
        <dbReference type="ChEBI" id="CHEBI:33019"/>
        <dbReference type="ChEBI" id="CHEBI:57926"/>
        <dbReference type="ChEBI" id="CHEBI:78442"/>
        <dbReference type="ChEBI" id="CHEBI:78534"/>
        <dbReference type="ChEBI" id="CHEBI:456215"/>
        <dbReference type="EC" id="6.1.1.3"/>
    </reaction>
</comment>
<dbReference type="InterPro" id="IPR006195">
    <property type="entry name" value="aa-tRNA-synth_II"/>
</dbReference>
<evidence type="ECO:0000256" key="9">
    <source>
        <dbReference type="ARBA" id="ARBA00022917"/>
    </source>
</evidence>
<keyword evidence="8 12" id="KW-0694">RNA-binding</keyword>
<dbReference type="Pfam" id="PF03129">
    <property type="entry name" value="HGTP_anticodon"/>
    <property type="match status" value="1"/>
</dbReference>
<evidence type="ECO:0000313" key="14">
    <source>
        <dbReference type="EMBL" id="OGL86490.1"/>
    </source>
</evidence>
<evidence type="ECO:0000256" key="10">
    <source>
        <dbReference type="ARBA" id="ARBA00023146"/>
    </source>
</evidence>
<dbReference type="EMBL" id="MGEQ01000009">
    <property type="protein sequence ID" value="OGL86490.1"/>
    <property type="molecule type" value="Genomic_DNA"/>
</dbReference>
<keyword evidence="2 12" id="KW-0820">tRNA-binding</keyword>
<dbReference type="SUPFAM" id="SSF52954">
    <property type="entry name" value="Class II aaRS ABD-related"/>
    <property type="match status" value="1"/>
</dbReference>
<keyword evidence="10 12" id="KW-0030">Aminoacyl-tRNA synthetase</keyword>
<dbReference type="SUPFAM" id="SSF55681">
    <property type="entry name" value="Class II aaRS and biotin synthetases"/>
    <property type="match status" value="1"/>
</dbReference>
<dbReference type="InterPro" id="IPR004154">
    <property type="entry name" value="Anticodon-bd"/>
</dbReference>